<dbReference type="PIRSF" id="PIRSF005216">
    <property type="entry name" value="Pyruvoyl-dep_arg_deCO2ase"/>
    <property type="match status" value="1"/>
</dbReference>
<keyword evidence="7" id="KW-0670">Pyruvate</keyword>
<dbReference type="Pfam" id="PF01862">
    <property type="entry name" value="PvlArgDC"/>
    <property type="match status" value="1"/>
</dbReference>
<dbReference type="STRING" id="1298851.TST_0115"/>
<dbReference type="InterPro" id="IPR016105">
    <property type="entry name" value="Pyr-dep_his/arg-deCO2ase_sand"/>
</dbReference>
<dbReference type="Gene3D" id="3.30.60.30">
    <property type="match status" value="1"/>
</dbReference>
<keyword evidence="6 9" id="KW-0456">Lyase</keyword>
<comment type="cofactor">
    <cofactor evidence="1">
        <name>pyruvate</name>
        <dbReference type="ChEBI" id="CHEBI:15361"/>
    </cofactor>
</comment>
<dbReference type="OrthoDB" id="9783061at2"/>
<name>A0A0S3QRK2_THET7</name>
<dbReference type="GO" id="GO:0008792">
    <property type="term" value="F:arginine decarboxylase activity"/>
    <property type="evidence" value="ECO:0007669"/>
    <property type="project" value="UniProtKB-EC"/>
</dbReference>
<dbReference type="GO" id="GO:0006527">
    <property type="term" value="P:L-arginine catabolic process"/>
    <property type="evidence" value="ECO:0007669"/>
    <property type="project" value="InterPro"/>
</dbReference>
<protein>
    <recommendedName>
        <fullName evidence="4">Pyruvoyl-dependent arginine decarboxylase AaxB</fullName>
        <ecNumber evidence="3">4.1.1.19</ecNumber>
    </recommendedName>
</protein>
<dbReference type="EMBL" id="AP013035">
    <property type="protein sequence ID" value="BAT70925.1"/>
    <property type="molecule type" value="Genomic_DNA"/>
</dbReference>
<dbReference type="SFLD" id="SFLDS00055">
    <property type="entry name" value="Pyruvoyl-Dependent_Histidine/A"/>
    <property type="match status" value="1"/>
</dbReference>
<dbReference type="SFLD" id="SFLDF00471">
    <property type="entry name" value="Pyruvoyl-dependent_arginine_de"/>
    <property type="match status" value="1"/>
</dbReference>
<keyword evidence="10" id="KW-1185">Reference proteome</keyword>
<proteinExistence type="inferred from homology"/>
<dbReference type="Gene3D" id="3.50.20.10">
    <property type="entry name" value="Pyruvoyl-Dependent Histidine Decarboxylase, subunit B"/>
    <property type="match status" value="1"/>
</dbReference>
<dbReference type="AlphaFoldDB" id="A0A0S3QRK2"/>
<evidence type="ECO:0000256" key="2">
    <source>
        <dbReference type="ARBA" id="ARBA00008611"/>
    </source>
</evidence>
<evidence type="ECO:0000256" key="6">
    <source>
        <dbReference type="ARBA" id="ARBA00023239"/>
    </source>
</evidence>
<dbReference type="InterPro" id="IPR002724">
    <property type="entry name" value="Pyruvoyl-dep_arg_deCO2ase"/>
</dbReference>
<dbReference type="RefSeq" id="WP_068548678.1">
    <property type="nucleotide sequence ID" value="NZ_AP013035.1"/>
</dbReference>
<evidence type="ECO:0000313" key="9">
    <source>
        <dbReference type="EMBL" id="BAT70925.1"/>
    </source>
</evidence>
<evidence type="ECO:0000256" key="7">
    <source>
        <dbReference type="ARBA" id="ARBA00023317"/>
    </source>
</evidence>
<dbReference type="SUPFAM" id="SSF56271">
    <property type="entry name" value="Pyruvoyl-dependent histidine and arginine decarboxylases"/>
    <property type="match status" value="1"/>
</dbReference>
<dbReference type="PANTHER" id="PTHR40438">
    <property type="entry name" value="PYRUVOYL-DEPENDENT ARGININE DECARBOXYLASE"/>
    <property type="match status" value="1"/>
</dbReference>
<dbReference type="HAMAP" id="MF_01404">
    <property type="entry name" value="PvlArgDC"/>
    <property type="match status" value="1"/>
</dbReference>
<evidence type="ECO:0000256" key="3">
    <source>
        <dbReference type="ARBA" id="ARBA00012426"/>
    </source>
</evidence>
<gene>
    <name evidence="9" type="primary">pdaD</name>
    <name evidence="9" type="ORF">TST_0115</name>
</gene>
<evidence type="ECO:0000256" key="5">
    <source>
        <dbReference type="ARBA" id="ARBA00022793"/>
    </source>
</evidence>
<dbReference type="PANTHER" id="PTHR40438:SF1">
    <property type="entry name" value="PYRUVOYL-DEPENDENT ARGININE DECARBOXYLASE"/>
    <property type="match status" value="1"/>
</dbReference>
<reference evidence="10" key="1">
    <citation type="journal article" date="2018" name="Science">
        <title>A primordial and reversible TCA cycle in a facultatively chemolithoautotrophic thermophile.</title>
        <authorList>
            <person name="Nunoura T."/>
            <person name="Chikaraishi Y."/>
            <person name="Izaki R."/>
            <person name="Suwa T."/>
            <person name="Sato T."/>
            <person name="Harada T."/>
            <person name="Mori K."/>
            <person name="Kato Y."/>
            <person name="Miyazaki M."/>
            <person name="Shimamura S."/>
            <person name="Yanagawa K."/>
            <person name="Shuto A."/>
            <person name="Ohkouchi N."/>
            <person name="Fujita N."/>
            <person name="Takaki Y."/>
            <person name="Atomi H."/>
            <person name="Takai K."/>
        </authorList>
    </citation>
    <scope>NUCLEOTIDE SEQUENCE [LARGE SCALE GENOMIC DNA]</scope>
    <source>
        <strain evidence="10">DSM 17441 / JCM 13301 / NBRC 103674 / ABI70S6</strain>
    </source>
</reference>
<accession>A0A0S3QRK2</accession>
<evidence type="ECO:0000256" key="1">
    <source>
        <dbReference type="ARBA" id="ARBA00001928"/>
    </source>
</evidence>
<dbReference type="PATRIC" id="fig|1298851.3.peg.118"/>
<evidence type="ECO:0000313" key="10">
    <source>
        <dbReference type="Proteomes" id="UP000063234"/>
    </source>
</evidence>
<dbReference type="EC" id="4.1.1.19" evidence="3"/>
<sequence length="155" mass="16615">MVFKTPTKYFFACGKAEGYMPLNAFDGALLDAGIGNTNLVRMSSIIPPGAQEIEPVPLPYGALIPVAYASLTCDEPGRVISAAVAAAIPEDERFPGLIMEHSGFAPKEEVEAIVRRMAEEGMKMRGLKIKSLKSVAVEHRVEKVGAVVAAVVLWD</sequence>
<keyword evidence="5" id="KW-0210">Decarboxylase</keyword>
<dbReference type="NCBIfam" id="TIGR00286">
    <property type="entry name" value="pyruvoyl-dependent arginine decarboxylase"/>
    <property type="match status" value="1"/>
</dbReference>
<dbReference type="InterPro" id="IPR016104">
    <property type="entry name" value="Pyr-dep_his/arg-deCO2ase"/>
</dbReference>
<organism evidence="9 10">
    <name type="scientific">Thermosulfidibacter takaii (strain DSM 17441 / JCM 13301 / NBRC 103674 / ABI70S6)</name>
    <dbReference type="NCBI Taxonomy" id="1298851"/>
    <lineage>
        <taxon>Bacteria</taxon>
        <taxon>Pseudomonadati</taxon>
        <taxon>Thermosulfidibacterota</taxon>
        <taxon>Thermosulfidibacteria</taxon>
        <taxon>Thermosulfidibacterales</taxon>
        <taxon>Thermosulfidibacteraceae</taxon>
    </lineage>
</organism>
<dbReference type="SFLD" id="SFLDG01170">
    <property type="entry name" value="Pyruvoyl-dependent_arginine_de"/>
    <property type="match status" value="1"/>
</dbReference>
<dbReference type="Proteomes" id="UP000063234">
    <property type="component" value="Chromosome"/>
</dbReference>
<evidence type="ECO:0000256" key="4">
    <source>
        <dbReference type="ARBA" id="ARBA00014727"/>
    </source>
</evidence>
<comment type="similarity">
    <text evidence="2">Belongs to the pyruvoyl-dependent arginine decarboxylase family.</text>
</comment>
<dbReference type="KEGG" id="ttk:TST_0115"/>
<comment type="catalytic activity">
    <reaction evidence="8">
        <text>L-arginine + H(+) = agmatine + CO2</text>
        <dbReference type="Rhea" id="RHEA:17641"/>
        <dbReference type="ChEBI" id="CHEBI:15378"/>
        <dbReference type="ChEBI" id="CHEBI:16526"/>
        <dbReference type="ChEBI" id="CHEBI:32682"/>
        <dbReference type="ChEBI" id="CHEBI:58145"/>
        <dbReference type="EC" id="4.1.1.19"/>
    </reaction>
</comment>
<evidence type="ECO:0000256" key="8">
    <source>
        <dbReference type="ARBA" id="ARBA00049309"/>
    </source>
</evidence>